<dbReference type="InterPro" id="IPR002477">
    <property type="entry name" value="Peptidoglycan-bd-like"/>
</dbReference>
<keyword evidence="5" id="KW-1185">Reference proteome</keyword>
<evidence type="ECO:0000256" key="2">
    <source>
        <dbReference type="SAM" id="Phobius"/>
    </source>
</evidence>
<keyword evidence="2" id="KW-0472">Membrane</keyword>
<gene>
    <name evidence="4" type="ORF">ACE1B6_29830</name>
</gene>
<protein>
    <submittedName>
        <fullName evidence="4">Peptidoglycan-binding protein</fullName>
    </submittedName>
</protein>
<accession>A0ABV4YKV1</accession>
<dbReference type="Gene3D" id="1.10.101.10">
    <property type="entry name" value="PGBD-like superfamily/PGBD"/>
    <property type="match status" value="4"/>
</dbReference>
<dbReference type="InterPro" id="IPR036365">
    <property type="entry name" value="PGBD-like_sf"/>
</dbReference>
<keyword evidence="2" id="KW-0812">Transmembrane</keyword>
<evidence type="ECO:0000313" key="4">
    <source>
        <dbReference type="EMBL" id="MFB2939474.1"/>
    </source>
</evidence>
<dbReference type="RefSeq" id="WP_413260938.1">
    <property type="nucleotide sequence ID" value="NZ_JBHFNS010000094.1"/>
</dbReference>
<reference evidence="4 5" key="1">
    <citation type="submission" date="2024-09" db="EMBL/GenBank/DDBJ databases">
        <title>Floridaenema gen nov. (Aerosakkonemataceae, Aerosakkonematales ord. nov., Cyanobacteria) from benthic tropical and subtropical fresh waters, with the description of four new species.</title>
        <authorList>
            <person name="Moretto J.A."/>
            <person name="Berthold D.E."/>
            <person name="Lefler F.W."/>
            <person name="Huang I.-S."/>
            <person name="Laughinghouse H. IV."/>
        </authorList>
    </citation>
    <scope>NUCLEOTIDE SEQUENCE [LARGE SCALE GENOMIC DNA]</scope>
    <source>
        <strain evidence="4 5">BLCC-F154</strain>
    </source>
</reference>
<feature type="region of interest" description="Disordered" evidence="1">
    <location>
        <begin position="231"/>
        <end position="265"/>
    </location>
</feature>
<evidence type="ECO:0000313" key="5">
    <source>
        <dbReference type="Proteomes" id="UP001576776"/>
    </source>
</evidence>
<dbReference type="PANTHER" id="PTHR41533">
    <property type="entry name" value="L,D-TRANSPEPTIDASE HI_1667-RELATED"/>
    <property type="match status" value="1"/>
</dbReference>
<evidence type="ECO:0000256" key="1">
    <source>
        <dbReference type="SAM" id="MobiDB-lite"/>
    </source>
</evidence>
<dbReference type="EMBL" id="JBHFNS010000094">
    <property type="protein sequence ID" value="MFB2939474.1"/>
    <property type="molecule type" value="Genomic_DNA"/>
</dbReference>
<feature type="domain" description="Peptidoglycan binding-like" evidence="3">
    <location>
        <begin position="278"/>
        <end position="334"/>
    </location>
</feature>
<feature type="domain" description="Peptidoglycan binding-like" evidence="3">
    <location>
        <begin position="73"/>
        <end position="128"/>
    </location>
</feature>
<organism evidence="4 5">
    <name type="scientific">Floridaenema fluviatile BLCC-F154</name>
    <dbReference type="NCBI Taxonomy" id="3153640"/>
    <lineage>
        <taxon>Bacteria</taxon>
        <taxon>Bacillati</taxon>
        <taxon>Cyanobacteriota</taxon>
        <taxon>Cyanophyceae</taxon>
        <taxon>Oscillatoriophycideae</taxon>
        <taxon>Aerosakkonematales</taxon>
        <taxon>Aerosakkonemataceae</taxon>
        <taxon>Floridanema</taxon>
        <taxon>Floridanema fluviatile</taxon>
    </lineage>
</organism>
<comment type="caution">
    <text evidence="4">The sequence shown here is derived from an EMBL/GenBank/DDBJ whole genome shotgun (WGS) entry which is preliminary data.</text>
</comment>
<sequence>MENLVYIHLASSQWENENANNCSNSEDVKLFQRINWRNIGKKTWIHLLSLVIAISSVSIATQAMAEMSQGSKGQEVAELQTKLQKLGYFDRRPTGHFGPLTKKAVIRFQQDQGITANGIVETTTLTALENKFQDNTNTTIAQTTPEAEIENTTETAIDPSKQPMLRRGARGSDVKTLQQLLTDAGAYSGTIDGKFDLETSVAVRKFQRSSRLMVDGIVGRNTWTALAKGSTTQQVLDPTFNNSPFTSGSLTTNNSDNSQKPTTNSRTVIQASLQKGDRGQEVKSLQQRLQALGYYRGNTTGNFGPLTQEAVIRFQRQAGLTANGIVDSSTKAALLTPPSIRNISVSQIQTKLKEKGFYTGPINGSFNEETKAALKAAQKAYGVSENDLLTKP</sequence>
<evidence type="ECO:0000259" key="3">
    <source>
        <dbReference type="Pfam" id="PF01471"/>
    </source>
</evidence>
<feature type="domain" description="Peptidoglycan binding-like" evidence="3">
    <location>
        <begin position="344"/>
        <end position="383"/>
    </location>
</feature>
<name>A0ABV4YKV1_9CYAN</name>
<keyword evidence="2" id="KW-1133">Transmembrane helix</keyword>
<feature type="domain" description="Peptidoglycan binding-like" evidence="3">
    <location>
        <begin position="170"/>
        <end position="226"/>
    </location>
</feature>
<dbReference type="InterPro" id="IPR036366">
    <property type="entry name" value="PGBDSf"/>
</dbReference>
<dbReference type="InterPro" id="IPR052905">
    <property type="entry name" value="LD-transpeptidase_YkuD-like"/>
</dbReference>
<proteinExistence type="predicted"/>
<dbReference type="SUPFAM" id="SSF47090">
    <property type="entry name" value="PGBD-like"/>
    <property type="match status" value="4"/>
</dbReference>
<dbReference type="PANTHER" id="PTHR41533:SF1">
    <property type="entry name" value="L,D-TRANSPEPTIDASE YCBB-RELATED"/>
    <property type="match status" value="1"/>
</dbReference>
<dbReference type="Pfam" id="PF01471">
    <property type="entry name" value="PG_binding_1"/>
    <property type="match status" value="4"/>
</dbReference>
<dbReference type="Proteomes" id="UP001576776">
    <property type="component" value="Unassembled WGS sequence"/>
</dbReference>
<feature type="transmembrane region" description="Helical" evidence="2">
    <location>
        <begin position="43"/>
        <end position="65"/>
    </location>
</feature>